<dbReference type="GO" id="GO:0140359">
    <property type="term" value="F:ABC-type transporter activity"/>
    <property type="evidence" value="ECO:0007669"/>
    <property type="project" value="InterPro"/>
</dbReference>
<feature type="transmembrane region" description="Helical" evidence="1">
    <location>
        <begin position="86"/>
        <end position="108"/>
    </location>
</feature>
<dbReference type="AlphaFoldDB" id="A0A853CHG3"/>
<evidence type="ECO:0000313" key="2">
    <source>
        <dbReference type="EMBL" id="NYJ07414.1"/>
    </source>
</evidence>
<reference evidence="2 3" key="1">
    <citation type="submission" date="2020-07" db="EMBL/GenBank/DDBJ databases">
        <title>Sequencing the genomes of 1000 actinobacteria strains.</title>
        <authorList>
            <person name="Klenk H.-P."/>
        </authorList>
    </citation>
    <scope>NUCLEOTIDE SEQUENCE [LARGE SCALE GENOMIC DNA]</scope>
    <source>
        <strain evidence="2 3">DSM 104001</strain>
    </source>
</reference>
<proteinExistence type="predicted"/>
<dbReference type="PANTHER" id="PTHR37305:SF1">
    <property type="entry name" value="MEMBRANE PROTEIN"/>
    <property type="match status" value="1"/>
</dbReference>
<keyword evidence="1" id="KW-0472">Membrane</keyword>
<accession>A0A853CHG3</accession>
<feature type="transmembrane region" description="Helical" evidence="1">
    <location>
        <begin position="171"/>
        <end position="192"/>
    </location>
</feature>
<dbReference type="EMBL" id="JACBZT010000001">
    <property type="protein sequence ID" value="NYJ07414.1"/>
    <property type="molecule type" value="Genomic_DNA"/>
</dbReference>
<name>A0A853CHG3_9ACTN</name>
<feature type="transmembrane region" description="Helical" evidence="1">
    <location>
        <begin position="249"/>
        <end position="270"/>
    </location>
</feature>
<dbReference type="Proteomes" id="UP000541969">
    <property type="component" value="Unassembled WGS sequence"/>
</dbReference>
<feature type="transmembrane region" description="Helical" evidence="1">
    <location>
        <begin position="129"/>
        <end position="151"/>
    </location>
</feature>
<gene>
    <name evidence="2" type="ORF">GGQ55_003692</name>
</gene>
<protein>
    <submittedName>
        <fullName evidence="2">ABC-type transport system involved in multi-copper enzyme maturation permease subunit</fullName>
    </submittedName>
</protein>
<dbReference type="PANTHER" id="PTHR37305">
    <property type="entry name" value="INTEGRAL MEMBRANE PROTEIN-RELATED"/>
    <property type="match status" value="1"/>
</dbReference>
<dbReference type="GO" id="GO:0005886">
    <property type="term" value="C:plasma membrane"/>
    <property type="evidence" value="ECO:0007669"/>
    <property type="project" value="UniProtKB-SubCell"/>
</dbReference>
<keyword evidence="1" id="KW-0812">Transmembrane</keyword>
<comment type="caution">
    <text evidence="2">The sequence shown here is derived from an EMBL/GenBank/DDBJ whole genome shotgun (WGS) entry which is preliminary data.</text>
</comment>
<dbReference type="RefSeq" id="WP_179719252.1">
    <property type="nucleotide sequence ID" value="NZ_JACBZT010000001.1"/>
</dbReference>
<sequence>MTTATAPATSRPPADTRRERVTFPRAVTSEWIKLFSLRSSWITLAVAVLAVIGLGALFSAVTNAHWSEIRPEERLNFDPVGVSLRGVMLAQLVIGVLGALVVTGEYATGMIRSSLMAVPRRWPVLGAKAVVFAAVTFVLMLVSAFVAFFMGQAALGSHGTTLGAAHALRPIVGVALYLTVVALFALGLGFALRNTAGTIATLFALLLVVPGLAQLLPTSWQPHVLPYLPSNAGASVFQVHPDTGMLSTWTGFAVFCAWAAAALVAGLVVLKKRDA</sequence>
<evidence type="ECO:0000313" key="3">
    <source>
        <dbReference type="Proteomes" id="UP000541969"/>
    </source>
</evidence>
<keyword evidence="1" id="KW-1133">Transmembrane helix</keyword>
<organism evidence="2 3">
    <name type="scientific">Petropleomorpha daqingensis</name>
    <dbReference type="NCBI Taxonomy" id="2026353"/>
    <lineage>
        <taxon>Bacteria</taxon>
        <taxon>Bacillati</taxon>
        <taxon>Actinomycetota</taxon>
        <taxon>Actinomycetes</taxon>
        <taxon>Geodermatophilales</taxon>
        <taxon>Geodermatophilaceae</taxon>
        <taxon>Petropleomorpha</taxon>
    </lineage>
</organism>
<keyword evidence="3" id="KW-1185">Reference proteome</keyword>
<dbReference type="Pfam" id="PF12730">
    <property type="entry name" value="ABC2_membrane_4"/>
    <property type="match status" value="1"/>
</dbReference>
<evidence type="ECO:0000256" key="1">
    <source>
        <dbReference type="SAM" id="Phobius"/>
    </source>
</evidence>
<feature type="transmembrane region" description="Helical" evidence="1">
    <location>
        <begin position="199"/>
        <end position="220"/>
    </location>
</feature>
<feature type="transmembrane region" description="Helical" evidence="1">
    <location>
        <begin position="41"/>
        <end position="66"/>
    </location>
</feature>